<reference evidence="1 2" key="1">
    <citation type="submission" date="2017-10" db="EMBL/GenBank/DDBJ databases">
        <title>The draft genome sequence of Lewinella nigricans NBRC 102662.</title>
        <authorList>
            <person name="Wang K."/>
        </authorList>
    </citation>
    <scope>NUCLEOTIDE SEQUENCE [LARGE SCALE GENOMIC DNA]</scope>
    <source>
        <strain evidence="1 2">NBRC 102662</strain>
    </source>
</reference>
<dbReference type="RefSeq" id="WP_099148855.1">
    <property type="nucleotide sequence ID" value="NZ_PDUD01000005.1"/>
</dbReference>
<name>A0A2D0NJ96_FLAN2</name>
<accession>A0A2D0NJ96</accession>
<comment type="caution">
    <text evidence="1">The sequence shown here is derived from an EMBL/GenBank/DDBJ whole genome shotgun (WGS) entry which is preliminary data.</text>
</comment>
<proteinExistence type="predicted"/>
<evidence type="ECO:0000313" key="2">
    <source>
        <dbReference type="Proteomes" id="UP000223913"/>
    </source>
</evidence>
<evidence type="ECO:0000313" key="1">
    <source>
        <dbReference type="EMBL" id="PHN07823.1"/>
    </source>
</evidence>
<gene>
    <name evidence="1" type="ORF">CRP01_04690</name>
</gene>
<protein>
    <submittedName>
        <fullName evidence="1">Uncharacterized protein</fullName>
    </submittedName>
</protein>
<sequence length="122" mass="14565">MKITKTGKISIKLPPILREPLILAAQQRLYYENEDLEHYSFFLLHETLQRLQRVSTNRIQFRFSEFFILLTPQTMQYLDEPTQILIRDAIEERSKGTRLDIAQMDDPDHVRALREHFLRPPA</sequence>
<keyword evidence="2" id="KW-1185">Reference proteome</keyword>
<dbReference type="Proteomes" id="UP000223913">
    <property type="component" value="Unassembled WGS sequence"/>
</dbReference>
<dbReference type="EMBL" id="PDUD01000005">
    <property type="protein sequence ID" value="PHN07823.1"/>
    <property type="molecule type" value="Genomic_DNA"/>
</dbReference>
<dbReference type="AlphaFoldDB" id="A0A2D0NJ96"/>
<organism evidence="1 2">
    <name type="scientific">Flavilitoribacter nigricans (strain ATCC 23147 / DSM 23189 / NBRC 102662 / NCIMB 1420 / SS-2)</name>
    <name type="common">Lewinella nigricans</name>
    <dbReference type="NCBI Taxonomy" id="1122177"/>
    <lineage>
        <taxon>Bacteria</taxon>
        <taxon>Pseudomonadati</taxon>
        <taxon>Bacteroidota</taxon>
        <taxon>Saprospiria</taxon>
        <taxon>Saprospirales</taxon>
        <taxon>Lewinellaceae</taxon>
        <taxon>Flavilitoribacter</taxon>
    </lineage>
</organism>